<evidence type="ECO:0000313" key="2">
    <source>
        <dbReference type="EMBL" id="QFQ99286.1"/>
    </source>
</evidence>
<accession>A0A5P8K8G8</accession>
<gene>
    <name evidence="2" type="ORF">F9278_27600</name>
</gene>
<dbReference type="NCBIfam" id="TIGR04267">
    <property type="entry name" value="mod_HExxH"/>
    <property type="match status" value="1"/>
</dbReference>
<sequence length="355" mass="38732">MADHRGHHGLRRGLSSTHHTGSRAPVSTAWGRTTTWSGPRPNPVGRTRLVDAPTIDFSFAPIRTLHRDRARQIRTLMQSATQHPTETEVPSAVAVDYCLAHHVLEGAEAAARARDAAVFDWYGTHPDAGTPALSTHTLVGPRVVVAPDLEHLPRSGISETPYYVLGPDTTAAPPALRELVATACATGARSGFASLLADHAAVVCLLRRKRLGDTLDSWTITRLPGTIFCDHVGNPVVLARDLIHEAGHNWLNDALSATACKISDETRFHSPWKKTMRPAFGFLHACWAFPLTMIYTARLLEETTGDLHRFLAAYLDQQRGLLSTTADDHADALSLISDPGLRQRLHAVHQEALSL</sequence>
<evidence type="ECO:0000256" key="1">
    <source>
        <dbReference type="SAM" id="MobiDB-lite"/>
    </source>
</evidence>
<reference evidence="2 3" key="1">
    <citation type="submission" date="2019-10" db="EMBL/GenBank/DDBJ databases">
        <title>Streptomyces sp. strain GY16 isolated from leaves of Broussonetia papyrifera.</title>
        <authorList>
            <person name="Mo P."/>
        </authorList>
    </citation>
    <scope>NUCLEOTIDE SEQUENCE [LARGE SCALE GENOMIC DNA]</scope>
    <source>
        <strain evidence="2 3">GY16</strain>
    </source>
</reference>
<dbReference type="KEGG" id="sphv:F9278_27600"/>
<feature type="region of interest" description="Disordered" evidence="1">
    <location>
        <begin position="1"/>
        <end position="48"/>
    </location>
</feature>
<keyword evidence="3" id="KW-1185">Reference proteome</keyword>
<feature type="compositionally biased region" description="Basic residues" evidence="1">
    <location>
        <begin position="1"/>
        <end position="11"/>
    </location>
</feature>
<dbReference type="EMBL" id="CP045096">
    <property type="protein sequence ID" value="QFQ99286.1"/>
    <property type="molecule type" value="Genomic_DNA"/>
</dbReference>
<dbReference type="Proteomes" id="UP000327294">
    <property type="component" value="Chromosome"/>
</dbReference>
<dbReference type="InterPro" id="IPR026337">
    <property type="entry name" value="AKG_HExxH"/>
</dbReference>
<organism evidence="2 3">
    <name type="scientific">Streptomyces phaeolivaceus</name>
    <dbReference type="NCBI Taxonomy" id="2653200"/>
    <lineage>
        <taxon>Bacteria</taxon>
        <taxon>Bacillati</taxon>
        <taxon>Actinomycetota</taxon>
        <taxon>Actinomycetes</taxon>
        <taxon>Kitasatosporales</taxon>
        <taxon>Streptomycetaceae</taxon>
        <taxon>Streptomyces</taxon>
    </lineage>
</organism>
<evidence type="ECO:0000313" key="3">
    <source>
        <dbReference type="Proteomes" id="UP000327294"/>
    </source>
</evidence>
<name>A0A5P8K8G8_9ACTN</name>
<dbReference type="AlphaFoldDB" id="A0A5P8K8G8"/>
<protein>
    <submittedName>
        <fullName evidence="2">HEXXH motif domain-containing protein</fullName>
    </submittedName>
</protein>
<proteinExistence type="predicted"/>